<evidence type="ECO:0000256" key="1">
    <source>
        <dbReference type="ARBA" id="ARBA00010835"/>
    </source>
</evidence>
<dbReference type="InterPro" id="IPR000352">
    <property type="entry name" value="Pep_chain_release_fac_I"/>
</dbReference>
<feature type="compositionally biased region" description="Basic residues" evidence="2">
    <location>
        <begin position="124"/>
        <end position="137"/>
    </location>
</feature>
<evidence type="ECO:0000313" key="4">
    <source>
        <dbReference type="EMBL" id="GEM76216.1"/>
    </source>
</evidence>
<dbReference type="Pfam" id="PF00472">
    <property type="entry name" value="RF-1"/>
    <property type="match status" value="1"/>
</dbReference>
<dbReference type="SUPFAM" id="SSF75620">
    <property type="entry name" value="Release factor"/>
    <property type="match status" value="1"/>
</dbReference>
<feature type="domain" description="Prokaryotic-type class I peptide chain release factors" evidence="3">
    <location>
        <begin position="21"/>
        <end position="37"/>
    </location>
</feature>
<dbReference type="EMBL" id="BJXJ01000021">
    <property type="protein sequence ID" value="GEM76216.1"/>
    <property type="molecule type" value="Genomic_DNA"/>
</dbReference>
<dbReference type="PANTHER" id="PTHR47814:SF1">
    <property type="entry name" value="PEPTIDYL-TRNA HYDROLASE ARFB"/>
    <property type="match status" value="1"/>
</dbReference>
<dbReference type="InterPro" id="IPR045853">
    <property type="entry name" value="Pep_chain_release_fac_I_sf"/>
</dbReference>
<evidence type="ECO:0000259" key="3">
    <source>
        <dbReference type="PROSITE" id="PS00745"/>
    </source>
</evidence>
<dbReference type="GO" id="GO:0004045">
    <property type="term" value="F:peptidyl-tRNA hydrolase activity"/>
    <property type="evidence" value="ECO:0007669"/>
    <property type="project" value="TreeGrafter"/>
</dbReference>
<dbReference type="GO" id="GO:0003747">
    <property type="term" value="F:translation release factor activity"/>
    <property type="evidence" value="ECO:0007669"/>
    <property type="project" value="InterPro"/>
</dbReference>
<dbReference type="Gene3D" id="3.30.160.20">
    <property type="match status" value="1"/>
</dbReference>
<comment type="similarity">
    <text evidence="1">Belongs to the prokaryotic/mitochondrial release factor family.</text>
</comment>
<name>A0A511QGD7_9VIBR</name>
<proteinExistence type="inferred from homology"/>
<keyword evidence="5" id="KW-1185">Reference proteome</keyword>
<dbReference type="RefSeq" id="WP_039981909.1">
    <property type="nucleotide sequence ID" value="NZ_BAOJ01000084.1"/>
</dbReference>
<dbReference type="GO" id="GO:0043022">
    <property type="term" value="F:ribosome binding"/>
    <property type="evidence" value="ECO:0007669"/>
    <property type="project" value="TreeGrafter"/>
</dbReference>
<protein>
    <submittedName>
        <fullName evidence="4">Aminoacyl-tRNA hydrolase</fullName>
    </submittedName>
</protein>
<organism evidence="4 5">
    <name type="scientific">Vibrio sagamiensis NBRC 104589</name>
    <dbReference type="NCBI Taxonomy" id="1219064"/>
    <lineage>
        <taxon>Bacteria</taxon>
        <taxon>Pseudomonadati</taxon>
        <taxon>Pseudomonadota</taxon>
        <taxon>Gammaproteobacteria</taxon>
        <taxon>Vibrionales</taxon>
        <taxon>Vibrionaceae</taxon>
        <taxon>Vibrio</taxon>
    </lineage>
</organism>
<dbReference type="AlphaFoldDB" id="A0A511QGD7"/>
<dbReference type="GO" id="GO:0072344">
    <property type="term" value="P:rescue of stalled ribosome"/>
    <property type="evidence" value="ECO:0007669"/>
    <property type="project" value="TreeGrafter"/>
</dbReference>
<evidence type="ECO:0000313" key="5">
    <source>
        <dbReference type="Proteomes" id="UP000321922"/>
    </source>
</evidence>
<dbReference type="PANTHER" id="PTHR47814">
    <property type="entry name" value="PEPTIDYL-TRNA HYDROLASE ARFB"/>
    <property type="match status" value="1"/>
</dbReference>
<feature type="region of interest" description="Disordered" evidence="2">
    <location>
        <begin position="102"/>
        <end position="137"/>
    </location>
</feature>
<evidence type="ECO:0000256" key="2">
    <source>
        <dbReference type="SAM" id="MobiDB-lite"/>
    </source>
</evidence>
<keyword evidence="4" id="KW-0378">Hydrolase</keyword>
<dbReference type="PROSITE" id="PS00745">
    <property type="entry name" value="RF_PROK_I"/>
    <property type="match status" value="1"/>
</dbReference>
<dbReference type="OrthoDB" id="9815709at2"/>
<comment type="caution">
    <text evidence="4">The sequence shown here is derived from an EMBL/GenBank/DDBJ whole genome shotgun (WGS) entry which is preliminary data.</text>
</comment>
<sequence>MITLSNSVVIQEWEVQLSAIRAQGNGGQNVNKVSSAIHLRFDIHHSALPESYKQKLLSLSDHRITKDGVIIIKAQQFRTQEQNKEDAIQRLKVLILSATQENKKRIATKPTRSSQRRRLDNKTKKATKKQQRQKVQF</sequence>
<dbReference type="NCBIfam" id="NF006718">
    <property type="entry name" value="PRK09256.1"/>
    <property type="match status" value="1"/>
</dbReference>
<accession>A0A511QGD7</accession>
<gene>
    <name evidence="4" type="ORF">VSA01S_23280</name>
</gene>
<dbReference type="Proteomes" id="UP000321922">
    <property type="component" value="Unassembled WGS sequence"/>
</dbReference>
<reference evidence="4 5" key="1">
    <citation type="submission" date="2019-07" db="EMBL/GenBank/DDBJ databases">
        <title>Whole genome shotgun sequence of Vibrio sagamiensis NBRC 104589.</title>
        <authorList>
            <person name="Hosoyama A."/>
            <person name="Uohara A."/>
            <person name="Ohji S."/>
            <person name="Ichikawa N."/>
        </authorList>
    </citation>
    <scope>NUCLEOTIDE SEQUENCE [LARGE SCALE GENOMIC DNA]</scope>
    <source>
        <strain evidence="4 5">NBRC 104589</strain>
    </source>
</reference>